<dbReference type="EMBL" id="AP012273">
    <property type="protein sequence ID" value="BAO43842.1"/>
    <property type="molecule type" value="Genomic_DNA"/>
</dbReference>
<evidence type="ECO:0000313" key="2">
    <source>
        <dbReference type="Proteomes" id="UP000031631"/>
    </source>
</evidence>
<dbReference type="Pfam" id="PF04663">
    <property type="entry name" value="Phenol_monoox"/>
    <property type="match status" value="1"/>
</dbReference>
<proteinExistence type="predicted"/>
<keyword evidence="1" id="KW-0378">Hydrolase</keyword>
<sequence>MSVNAIGEYPVLPRDLKENFHGNIMVIVGWDKHMMISSPMAFPLPPDMPFGAFVKEVMPAAFAPHPDWEKIDWDSVTWLLNGEPFQPDMEASLADNGLDHKSVVRFQTPGLNGIQGSGS</sequence>
<dbReference type="RefSeq" id="WP_041065978.1">
    <property type="nucleotide sequence ID" value="NZ_AP012273.1"/>
</dbReference>
<gene>
    <name evidence="1" type="ORF">TBH_C0909</name>
</gene>
<accession>A0A7U6GHR9</accession>
<dbReference type="GO" id="GO:0016787">
    <property type="term" value="F:hydrolase activity"/>
    <property type="evidence" value="ECO:0007669"/>
    <property type="project" value="UniProtKB-KW"/>
</dbReference>
<name>A0A7U6GHR9_9GAMM</name>
<dbReference type="InterPro" id="IPR043010">
    <property type="entry name" value="Phenol_hydroxylase_sf"/>
</dbReference>
<dbReference type="Gene3D" id="3.10.20.560">
    <property type="entry name" value="Phenol hydroxylase"/>
    <property type="match status" value="1"/>
</dbReference>
<dbReference type="InterPro" id="IPR006756">
    <property type="entry name" value="Phenol_hydroxylase"/>
</dbReference>
<evidence type="ECO:0000313" key="1">
    <source>
        <dbReference type="EMBL" id="BAO43842.1"/>
    </source>
</evidence>
<organism evidence="1 2">
    <name type="scientific">Thiolapillus brandeum</name>
    <dbReference type="NCBI Taxonomy" id="1076588"/>
    <lineage>
        <taxon>Bacteria</taxon>
        <taxon>Pseudomonadati</taxon>
        <taxon>Pseudomonadota</taxon>
        <taxon>Gammaproteobacteria</taxon>
        <taxon>Chromatiales</taxon>
        <taxon>Sedimenticolaceae</taxon>
        <taxon>Thiolapillus</taxon>
    </lineage>
</organism>
<keyword evidence="2" id="KW-1185">Reference proteome</keyword>
<reference evidence="1 2" key="1">
    <citation type="journal article" date="2014" name="PLoS ONE">
        <title>Physiological and genomic features of a novel sulfur-oxidizing gammaproteobacterium belonging to a previously uncultivated symbiotic lineage isolated from a hydrothermal vent.</title>
        <authorList>
            <person name="Nunoura T."/>
            <person name="Takaki Y."/>
            <person name="Kazama H."/>
            <person name="Kakuta J."/>
            <person name="Shimamura S."/>
            <person name="Makita H."/>
            <person name="Hirai M."/>
            <person name="Miyazaki M."/>
            <person name="Takai K."/>
        </authorList>
    </citation>
    <scope>NUCLEOTIDE SEQUENCE [LARGE SCALE GENOMIC DNA]</scope>
    <source>
        <strain evidence="1 2">Hiromi1</strain>
    </source>
</reference>
<dbReference type="GO" id="GO:0018662">
    <property type="term" value="F:phenol 2-monooxygenase activity"/>
    <property type="evidence" value="ECO:0007669"/>
    <property type="project" value="InterPro"/>
</dbReference>
<protein>
    <submittedName>
        <fullName evidence="1">Phenol hydrolase gamma subunit</fullName>
    </submittedName>
</protein>
<dbReference type="Proteomes" id="UP000031631">
    <property type="component" value="Chromosome"/>
</dbReference>
<dbReference type="KEGG" id="tbn:TBH_C0909"/>
<dbReference type="OrthoDB" id="5343663at2"/>
<dbReference type="AlphaFoldDB" id="A0A7U6GHR9"/>